<feature type="transmembrane region" description="Helical" evidence="1">
    <location>
        <begin position="7"/>
        <end position="30"/>
    </location>
</feature>
<dbReference type="Proteomes" id="UP000315060">
    <property type="component" value="Unassembled WGS sequence"/>
</dbReference>
<keyword evidence="1" id="KW-0812">Transmembrane</keyword>
<reference evidence="2 4" key="1">
    <citation type="submission" date="2015-03" db="EMBL/GenBank/DDBJ databases">
        <authorList>
            <consortium name="Pathogen Informatics"/>
            <person name="Murphy D."/>
        </authorList>
    </citation>
    <scope>NUCLEOTIDE SEQUENCE [LARGE SCALE GENOMIC DNA]</scope>
    <source>
        <strain evidence="2 4">0310</strain>
    </source>
</reference>
<feature type="transmembrane region" description="Helical" evidence="1">
    <location>
        <begin position="36"/>
        <end position="57"/>
    </location>
</feature>
<keyword evidence="1" id="KW-1133">Transmembrane helix</keyword>
<gene>
    <name evidence="3" type="ORF">AZJ28_12860</name>
    <name evidence="2" type="ORF">ERS096071_00904</name>
</gene>
<proteinExistence type="predicted"/>
<dbReference type="AlphaFoldDB" id="A0A064BYK4"/>
<evidence type="ECO:0000313" key="4">
    <source>
        <dbReference type="Proteomes" id="UP000045541"/>
    </source>
</evidence>
<evidence type="ECO:0000256" key="1">
    <source>
        <dbReference type="SAM" id="Phobius"/>
    </source>
</evidence>
<dbReference type="RefSeq" id="WP_016399036.1">
    <property type="nucleotide sequence ID" value="NZ_FEFR01000016.1"/>
</dbReference>
<comment type="caution">
    <text evidence="3">The sequence shown here is derived from an EMBL/GenBank/DDBJ whole genome shotgun (WGS) entry which is preliminary data.</text>
</comment>
<evidence type="ECO:0000313" key="5">
    <source>
        <dbReference type="Proteomes" id="UP000315060"/>
    </source>
</evidence>
<dbReference type="EMBL" id="VMYC01000442">
    <property type="protein sequence ID" value="TVX63596.1"/>
    <property type="molecule type" value="Genomic_DNA"/>
</dbReference>
<evidence type="ECO:0000313" key="3">
    <source>
        <dbReference type="EMBL" id="TVX63596.1"/>
    </source>
</evidence>
<keyword evidence="1" id="KW-0472">Membrane</keyword>
<sequence length="80" mass="8991">MKSLYKYLFYLFFIGFAGTLCYVLLLTNAFSPIFEAATILMEIIVVIFLIICIDLIASPTGSAEENIKNENVKSNNPCEE</sequence>
<name>A0A064BYK4_STREE</name>
<dbReference type="EMBL" id="CMWB01000012">
    <property type="protein sequence ID" value="CKJ08881.1"/>
    <property type="molecule type" value="Genomic_DNA"/>
</dbReference>
<protein>
    <submittedName>
        <fullName evidence="3">Uncharacterized protein</fullName>
    </submittedName>
</protein>
<evidence type="ECO:0000313" key="2">
    <source>
        <dbReference type="EMBL" id="CKJ08881.1"/>
    </source>
</evidence>
<dbReference type="Proteomes" id="UP000045541">
    <property type="component" value="Unassembled WGS sequence"/>
</dbReference>
<organism evidence="3 5">
    <name type="scientific">Streptococcus pneumoniae</name>
    <dbReference type="NCBI Taxonomy" id="1313"/>
    <lineage>
        <taxon>Bacteria</taxon>
        <taxon>Bacillati</taxon>
        <taxon>Bacillota</taxon>
        <taxon>Bacilli</taxon>
        <taxon>Lactobacillales</taxon>
        <taxon>Streptococcaceae</taxon>
        <taxon>Streptococcus</taxon>
    </lineage>
</organism>
<accession>A0A064BYK4</accession>
<reference evidence="3 5" key="2">
    <citation type="submission" date="2019-07" db="EMBL/GenBank/DDBJ databases">
        <authorList>
            <person name="Mohale T."/>
        </authorList>
    </citation>
    <scope>NUCLEOTIDE SEQUENCE [LARGE SCALE GENOMIC DNA]</scope>
    <source>
        <strain evidence="3 5">NTPn 59</strain>
    </source>
</reference>